<feature type="compositionally biased region" description="Polar residues" evidence="5">
    <location>
        <begin position="504"/>
        <end position="517"/>
    </location>
</feature>
<dbReference type="PROSITE" id="PS50071">
    <property type="entry name" value="HOMEOBOX_2"/>
    <property type="match status" value="1"/>
</dbReference>
<reference evidence="7 9" key="2">
    <citation type="journal article" date="2013" name="Nature">
        <title>Insights into bilaterian evolution from three spiralian genomes.</title>
        <authorList>
            <person name="Simakov O."/>
            <person name="Marletaz F."/>
            <person name="Cho S.J."/>
            <person name="Edsinger-Gonzales E."/>
            <person name="Havlak P."/>
            <person name="Hellsten U."/>
            <person name="Kuo D.H."/>
            <person name="Larsson T."/>
            <person name="Lv J."/>
            <person name="Arendt D."/>
            <person name="Savage R."/>
            <person name="Osoegawa K."/>
            <person name="de Jong P."/>
            <person name="Grimwood J."/>
            <person name="Chapman J.A."/>
            <person name="Shapiro H."/>
            <person name="Aerts A."/>
            <person name="Otillar R.P."/>
            <person name="Terry A.Y."/>
            <person name="Boore J.L."/>
            <person name="Grigoriev I.V."/>
            <person name="Lindberg D.R."/>
            <person name="Seaver E.C."/>
            <person name="Weisblat D.A."/>
            <person name="Putnam N.H."/>
            <person name="Rokhsar D.S."/>
        </authorList>
    </citation>
    <scope>NUCLEOTIDE SEQUENCE</scope>
    <source>
        <strain evidence="7 9">I ESC-2004</strain>
    </source>
</reference>
<dbReference type="AlphaFoldDB" id="R7UPQ3"/>
<comment type="subcellular location">
    <subcellularLocation>
        <location evidence="4">Nucleus</location>
    </subcellularLocation>
</comment>
<dbReference type="InterPro" id="IPR009057">
    <property type="entry name" value="Homeodomain-like_sf"/>
</dbReference>
<feature type="region of interest" description="Disordered" evidence="5">
    <location>
        <begin position="245"/>
        <end position="264"/>
    </location>
</feature>
<reference evidence="8" key="3">
    <citation type="submission" date="2015-06" db="UniProtKB">
        <authorList>
            <consortium name="EnsemblMetazoa"/>
        </authorList>
    </citation>
    <scope>IDENTIFICATION</scope>
</reference>
<accession>R7UPQ3</accession>
<dbReference type="GO" id="GO:0006355">
    <property type="term" value="P:regulation of DNA-templated transcription"/>
    <property type="evidence" value="ECO:0007669"/>
    <property type="project" value="InterPro"/>
</dbReference>
<sequence>MEDFLDLDISLPSGVLSDSSIELDFSLFDNLPDPDASQEPIEAQGGNFNPFRDASTPIPGVVCSSKLFHHLKLAATKPTPEQNPDSSIQEDQETSEMSVSLYQELLDVQPPQQQPQPVPEGMPLCSSVSPLAATNMGLKNTATQSLPTQGEQPTPKEEFNSSLEYAELMKAFCPSPEQERSDSPPLDYALLMNPLRPPADDESNLDDVIMNVANAQGSEEGDSPDANLHCSSVSPIAATNMGLHNTATTQPLPTQGEQPTPEEDFNSSLEYAKLMKAFCPSPEKGRSDSPLLDYALNQLRLPADDQSKPDDATRVANVQSNKGDSQDLEVSFSPTLPPLIHQQPTSECSVPVQRSIQSSTTSQYIMQEPPNCLSLQREQQVVTPQPLTTQPQLQYQAYLPSQCAPLENKFSLGSVPSTTLSQQDFSNAHPHVHHGARNQPPTQGNAMPQYSFNCLPIQQEQHISVRKPQSQLQYEIFQAPPSKFAPLEFSIGSVLQTAVPSQDFNATQERVTTQQPLPTRRVLGSVGPQPSLLAAPSCPPLQPQQHHPAPAVPVVLPQEGVISTQSSHTQPRMSKQILSANIGRLIQRLEACANILPCDELRTFYEAQVSKLEESQRIQMSQCKSVDEEVCIDVSHTSIHNELIHSCHQTLDQVERRRLSQAASSVETSTSTGRPSPASQPASSSSSTSVQQSSPDGPSTAQPSPPAPFNPAQAATKASSKGLRIPSVAELRTYKQKSIIESLSSKATDALNKWYADNYATPYASEDEVAELANRGDILPVQVRKWLCNKRRRDNNYLNSCEQAMLKIRKRKRSGSL</sequence>
<dbReference type="InterPro" id="IPR008422">
    <property type="entry name" value="KN_HD"/>
</dbReference>
<protein>
    <recommendedName>
        <fullName evidence="6">Homeobox domain-containing protein</fullName>
    </recommendedName>
</protein>
<dbReference type="Proteomes" id="UP000014760">
    <property type="component" value="Unassembled WGS sequence"/>
</dbReference>
<dbReference type="Pfam" id="PF05920">
    <property type="entry name" value="Homeobox_KN"/>
    <property type="match status" value="1"/>
</dbReference>
<evidence type="ECO:0000313" key="9">
    <source>
        <dbReference type="Proteomes" id="UP000014760"/>
    </source>
</evidence>
<evidence type="ECO:0000256" key="2">
    <source>
        <dbReference type="ARBA" id="ARBA00023155"/>
    </source>
</evidence>
<keyword evidence="2 4" id="KW-0371">Homeobox</keyword>
<dbReference type="SMART" id="SM00389">
    <property type="entry name" value="HOX"/>
    <property type="match status" value="1"/>
</dbReference>
<organism evidence="7">
    <name type="scientific">Capitella teleta</name>
    <name type="common">Polychaete worm</name>
    <dbReference type="NCBI Taxonomy" id="283909"/>
    <lineage>
        <taxon>Eukaryota</taxon>
        <taxon>Metazoa</taxon>
        <taxon>Spiralia</taxon>
        <taxon>Lophotrochozoa</taxon>
        <taxon>Annelida</taxon>
        <taxon>Polychaeta</taxon>
        <taxon>Sedentaria</taxon>
        <taxon>Scolecida</taxon>
        <taxon>Capitellidae</taxon>
        <taxon>Capitella</taxon>
    </lineage>
</organism>
<feature type="region of interest" description="Disordered" evidence="5">
    <location>
        <begin position="109"/>
        <end position="128"/>
    </location>
</feature>
<dbReference type="OMA" id="FFRNEYL"/>
<feature type="region of interest" description="Disordered" evidence="5">
    <location>
        <begin position="75"/>
        <end position="97"/>
    </location>
</feature>
<dbReference type="GO" id="GO:0003677">
    <property type="term" value="F:DNA binding"/>
    <property type="evidence" value="ECO:0007669"/>
    <property type="project" value="UniProtKB-UniRule"/>
</dbReference>
<gene>
    <name evidence="7" type="ORF">CAPTEDRAFT_195060</name>
</gene>
<evidence type="ECO:0000313" key="8">
    <source>
        <dbReference type="EnsemblMetazoa" id="CapteP195060"/>
    </source>
</evidence>
<dbReference type="EnsemblMetazoa" id="CapteT195060">
    <property type="protein sequence ID" value="CapteP195060"/>
    <property type="gene ID" value="CapteG195060"/>
</dbReference>
<dbReference type="CDD" id="cd00086">
    <property type="entry name" value="homeodomain"/>
    <property type="match status" value="1"/>
</dbReference>
<dbReference type="InterPro" id="IPR001356">
    <property type="entry name" value="HD"/>
</dbReference>
<keyword evidence="1 4" id="KW-0238">DNA-binding</keyword>
<dbReference type="SUPFAM" id="SSF46689">
    <property type="entry name" value="Homeodomain-like"/>
    <property type="match status" value="1"/>
</dbReference>
<evidence type="ECO:0000313" key="7">
    <source>
        <dbReference type="EMBL" id="ELU05932.1"/>
    </source>
</evidence>
<evidence type="ECO:0000259" key="6">
    <source>
        <dbReference type="PROSITE" id="PS50071"/>
    </source>
</evidence>
<dbReference type="GO" id="GO:0005634">
    <property type="term" value="C:nucleus"/>
    <property type="evidence" value="ECO:0007669"/>
    <property type="project" value="UniProtKB-SubCell"/>
</dbReference>
<feature type="region of interest" description="Disordered" evidence="5">
    <location>
        <begin position="504"/>
        <end position="549"/>
    </location>
</feature>
<name>R7UPQ3_CAPTE</name>
<dbReference type="Gene3D" id="1.10.10.60">
    <property type="entry name" value="Homeodomain-like"/>
    <property type="match status" value="1"/>
</dbReference>
<keyword evidence="3 4" id="KW-0539">Nucleus</keyword>
<evidence type="ECO:0000256" key="5">
    <source>
        <dbReference type="SAM" id="MobiDB-lite"/>
    </source>
</evidence>
<evidence type="ECO:0000256" key="4">
    <source>
        <dbReference type="PROSITE-ProRule" id="PRU00108"/>
    </source>
</evidence>
<evidence type="ECO:0000256" key="1">
    <source>
        <dbReference type="ARBA" id="ARBA00023125"/>
    </source>
</evidence>
<feature type="compositionally biased region" description="Polar residues" evidence="5">
    <location>
        <begin position="661"/>
        <end position="674"/>
    </location>
</feature>
<dbReference type="EMBL" id="AMQN01007662">
    <property type="status" value="NOT_ANNOTATED_CDS"/>
    <property type="molecule type" value="Genomic_DNA"/>
</dbReference>
<feature type="DNA-binding region" description="Homeobox" evidence="4">
    <location>
        <begin position="736"/>
        <end position="798"/>
    </location>
</feature>
<feature type="domain" description="Homeobox" evidence="6">
    <location>
        <begin position="734"/>
        <end position="797"/>
    </location>
</feature>
<feature type="compositionally biased region" description="Low complexity" evidence="5">
    <location>
        <begin position="675"/>
        <end position="695"/>
    </location>
</feature>
<feature type="region of interest" description="Disordered" evidence="5">
    <location>
        <begin position="658"/>
        <end position="722"/>
    </location>
</feature>
<proteinExistence type="predicted"/>
<evidence type="ECO:0000256" key="3">
    <source>
        <dbReference type="ARBA" id="ARBA00023242"/>
    </source>
</evidence>
<keyword evidence="9" id="KW-1185">Reference proteome</keyword>
<dbReference type="EMBL" id="KB301107">
    <property type="protein sequence ID" value="ELU05932.1"/>
    <property type="molecule type" value="Genomic_DNA"/>
</dbReference>
<feature type="compositionally biased region" description="Polar residues" evidence="5">
    <location>
        <begin position="245"/>
        <end position="258"/>
    </location>
</feature>
<reference evidence="9" key="1">
    <citation type="submission" date="2012-12" db="EMBL/GenBank/DDBJ databases">
        <authorList>
            <person name="Hellsten U."/>
            <person name="Grimwood J."/>
            <person name="Chapman J.A."/>
            <person name="Shapiro H."/>
            <person name="Aerts A."/>
            <person name="Otillar R.P."/>
            <person name="Terry A.Y."/>
            <person name="Boore J.L."/>
            <person name="Simakov O."/>
            <person name="Marletaz F."/>
            <person name="Cho S.-J."/>
            <person name="Edsinger-Gonzales E."/>
            <person name="Havlak P."/>
            <person name="Kuo D.-H."/>
            <person name="Larsson T."/>
            <person name="Lv J."/>
            <person name="Arendt D."/>
            <person name="Savage R."/>
            <person name="Osoegawa K."/>
            <person name="de Jong P."/>
            <person name="Lindberg D.R."/>
            <person name="Seaver E.C."/>
            <person name="Weisblat D.A."/>
            <person name="Putnam N.H."/>
            <person name="Grigoriev I.V."/>
            <person name="Rokhsar D.S."/>
        </authorList>
    </citation>
    <scope>NUCLEOTIDE SEQUENCE</scope>
    <source>
        <strain evidence="9">I ESC-2004</strain>
    </source>
</reference>
<dbReference type="HOGENOM" id="CLU_392912_0_0_1"/>